<dbReference type="AlphaFoldDB" id="A0A841TRY2"/>
<dbReference type="InterPro" id="IPR003806">
    <property type="entry name" value="ATP-grasp_PylC-type"/>
</dbReference>
<dbReference type="GO" id="GO:0046872">
    <property type="term" value="F:metal ion binding"/>
    <property type="evidence" value="ECO:0007669"/>
    <property type="project" value="InterPro"/>
</dbReference>
<protein>
    <submittedName>
        <fullName evidence="3">ATP-grasp domain-containing protein</fullName>
    </submittedName>
</protein>
<dbReference type="Gene3D" id="3.30.470.20">
    <property type="entry name" value="ATP-grasp fold, B domain"/>
    <property type="match status" value="1"/>
</dbReference>
<dbReference type="SUPFAM" id="SSF56059">
    <property type="entry name" value="Glutathione synthetase ATP-binding domain-like"/>
    <property type="match status" value="1"/>
</dbReference>
<name>A0A841TRY2_9BACL</name>
<keyword evidence="1" id="KW-0067">ATP-binding</keyword>
<dbReference type="RefSeq" id="WP_185134906.1">
    <property type="nucleotide sequence ID" value="NZ_BORM01000017.1"/>
</dbReference>
<keyword evidence="4" id="KW-1185">Reference proteome</keyword>
<dbReference type="PROSITE" id="PS50975">
    <property type="entry name" value="ATP_GRASP"/>
    <property type="match status" value="1"/>
</dbReference>
<keyword evidence="1" id="KW-0547">Nucleotide-binding</keyword>
<feature type="domain" description="ATP-grasp" evidence="2">
    <location>
        <begin position="148"/>
        <end position="348"/>
    </location>
</feature>
<gene>
    <name evidence="3" type="ORF">H7B90_05805</name>
</gene>
<evidence type="ECO:0000256" key="1">
    <source>
        <dbReference type="PROSITE-ProRule" id="PRU00409"/>
    </source>
</evidence>
<comment type="caution">
    <text evidence="3">The sequence shown here is derived from an EMBL/GenBank/DDBJ whole genome shotgun (WGS) entry which is preliminary data.</text>
</comment>
<dbReference type="Proteomes" id="UP000553776">
    <property type="component" value="Unassembled WGS sequence"/>
</dbReference>
<dbReference type="EMBL" id="JACJVR010000019">
    <property type="protein sequence ID" value="MBB6690915.1"/>
    <property type="molecule type" value="Genomic_DNA"/>
</dbReference>
<proteinExistence type="predicted"/>
<dbReference type="GO" id="GO:0005524">
    <property type="term" value="F:ATP binding"/>
    <property type="evidence" value="ECO:0007669"/>
    <property type="project" value="UniProtKB-UniRule"/>
</dbReference>
<dbReference type="InterPro" id="IPR011761">
    <property type="entry name" value="ATP-grasp"/>
</dbReference>
<evidence type="ECO:0000313" key="4">
    <source>
        <dbReference type="Proteomes" id="UP000553776"/>
    </source>
</evidence>
<organism evidence="3 4">
    <name type="scientific">Cohnella xylanilytica</name>
    <dbReference type="NCBI Taxonomy" id="557555"/>
    <lineage>
        <taxon>Bacteria</taxon>
        <taxon>Bacillati</taxon>
        <taxon>Bacillota</taxon>
        <taxon>Bacilli</taxon>
        <taxon>Bacillales</taxon>
        <taxon>Paenibacillaceae</taxon>
        <taxon>Cohnella</taxon>
    </lineage>
</organism>
<accession>A0A841TRY2</accession>
<reference evidence="3 4" key="1">
    <citation type="submission" date="2020-08" db="EMBL/GenBank/DDBJ databases">
        <title>Cohnella phylogeny.</title>
        <authorList>
            <person name="Dunlap C."/>
        </authorList>
    </citation>
    <scope>NUCLEOTIDE SEQUENCE [LARGE SCALE GENOMIC DNA]</scope>
    <source>
        <strain evidence="3 4">DSM 25239</strain>
    </source>
</reference>
<evidence type="ECO:0000313" key="3">
    <source>
        <dbReference type="EMBL" id="MBB6690915.1"/>
    </source>
</evidence>
<dbReference type="Pfam" id="PF02655">
    <property type="entry name" value="ATP-grasp_3"/>
    <property type="match status" value="1"/>
</dbReference>
<sequence>MNRHASLSLNRLTGLPGPKIWYSNINWEQTKSMEGIRLPRISNAEGDRLVGQMDLYQIYLADEPDTVLLSSRPDPGFLDYVRGEGAALPRIAIAAGDRSGRDERFVRSTAVPYLVDEKEERFLRSHECGWIGPPADLALRLNSKIETRRLCERVGLDVSDGRVCTGTRDIRSAIEELDARFPGSRLVAKTAYGSAGKSLFHIRRKQDADALLAYFERQVARGSGDPVVTVERWHPVRHHLSAQLFLWNGACDVLAVTEQKLTDAGVYRGSDLSPSLPPGLAERYEDRLRELGRVLLSQGYAGFLGVDSIVDDGGRLIPAVEINARLTMVSYLLKIRASLLERRYSRIETRSYDYKLDRRMDFSEFAERVRENRDPADDRSGWFVYGYHHGRSEETDRHAYRVSVLHWGIDGEAAGRSRESFERVLGQWGGLSA</sequence>
<evidence type="ECO:0000259" key="2">
    <source>
        <dbReference type="PROSITE" id="PS50975"/>
    </source>
</evidence>